<dbReference type="GO" id="GO:0016020">
    <property type="term" value="C:membrane"/>
    <property type="evidence" value="ECO:0007669"/>
    <property type="project" value="UniProtKB-SubCell"/>
</dbReference>
<dbReference type="PANTHER" id="PTHR46641:SF25">
    <property type="entry name" value="CNMAMIDE RECEPTOR-RELATED"/>
    <property type="match status" value="1"/>
</dbReference>
<sequence>MAPIDTYNGPVGTNTSYDELANVPRYSENGQEYYTPEEMEQMMNEAFTDSTAFYVVNAMCLYVPPVLVIISTVCNILVLVLLLKRKMPIKNSSCFYMVLIVVVHCLYLYVDCALTWISRITQTTHLANQTDWMCKVWAFLSATLEHACSWIIVLYAGDRIIFIWFPLKTSSFCTVFSAKLQTIAMFVGLGVTCIHNMWTYQIIPGQGCMIDPTQEDFETLAWPWVLATVCSYVPLLISMLFTLGLSMGICCFKCTHNTSTEVQHDRYTRLSLVLCILLLLFALPKVIINLRYYFTGNQSGHYYLFIDVLKLGQNIYMAFTFVPYLLTVPQLRVDLCLLCSSNLDIVESEEIEVAAGQAQRNTENATETDCHKTSLLLSVRTTGQGAQESTYL</sequence>
<feature type="transmembrane region" description="Helical" evidence="5">
    <location>
        <begin position="137"/>
        <end position="157"/>
    </location>
</feature>
<dbReference type="PANTHER" id="PTHR46641">
    <property type="entry name" value="FMRFAMIDE RECEPTOR-RELATED"/>
    <property type="match status" value="1"/>
</dbReference>
<dbReference type="InterPro" id="IPR017452">
    <property type="entry name" value="GPCR_Rhodpsn_7TM"/>
</dbReference>
<evidence type="ECO:0000313" key="8">
    <source>
        <dbReference type="EnsemblMetazoa" id="CapteP190027"/>
    </source>
</evidence>
<dbReference type="OrthoDB" id="9990906at2759"/>
<evidence type="ECO:0000256" key="1">
    <source>
        <dbReference type="ARBA" id="ARBA00004370"/>
    </source>
</evidence>
<dbReference type="EnsemblMetazoa" id="CapteT190027">
    <property type="protein sequence ID" value="CapteP190027"/>
    <property type="gene ID" value="CapteG190027"/>
</dbReference>
<feature type="domain" description="G-protein coupled receptors family 1 profile" evidence="6">
    <location>
        <begin position="74"/>
        <end position="324"/>
    </location>
</feature>
<dbReference type="EMBL" id="AMQN01005623">
    <property type="status" value="NOT_ANNOTATED_CDS"/>
    <property type="molecule type" value="Genomic_DNA"/>
</dbReference>
<dbReference type="Gene3D" id="1.20.1070.10">
    <property type="entry name" value="Rhodopsin 7-helix transmembrane proteins"/>
    <property type="match status" value="1"/>
</dbReference>
<name>R7UZV9_CAPTE</name>
<keyword evidence="4 5" id="KW-0472">Membrane</keyword>
<keyword evidence="9" id="KW-1185">Reference proteome</keyword>
<feature type="transmembrane region" description="Helical" evidence="5">
    <location>
        <begin position="302"/>
        <end position="326"/>
    </location>
</feature>
<accession>R7UZV9</accession>
<feature type="transmembrane region" description="Helical" evidence="5">
    <location>
        <begin position="95"/>
        <end position="117"/>
    </location>
</feature>
<dbReference type="OMA" id="HAMWTYE"/>
<evidence type="ECO:0000256" key="5">
    <source>
        <dbReference type="SAM" id="Phobius"/>
    </source>
</evidence>
<evidence type="ECO:0000256" key="4">
    <source>
        <dbReference type="ARBA" id="ARBA00023136"/>
    </source>
</evidence>
<feature type="transmembrane region" description="Helical" evidence="5">
    <location>
        <begin position="220"/>
        <end position="249"/>
    </location>
</feature>
<dbReference type="HOGENOM" id="CLU_704461_0_0_1"/>
<dbReference type="EMBL" id="KB296425">
    <property type="protein sequence ID" value="ELU11792.1"/>
    <property type="molecule type" value="Genomic_DNA"/>
</dbReference>
<dbReference type="InterPro" id="IPR052954">
    <property type="entry name" value="GPCR-Ligand_Int"/>
</dbReference>
<feature type="transmembrane region" description="Helical" evidence="5">
    <location>
        <begin position="270"/>
        <end position="290"/>
    </location>
</feature>
<feature type="transmembrane region" description="Helical" evidence="5">
    <location>
        <begin position="52"/>
        <end position="83"/>
    </location>
</feature>
<keyword evidence="3 5" id="KW-1133">Transmembrane helix</keyword>
<dbReference type="Proteomes" id="UP000014760">
    <property type="component" value="Unassembled WGS sequence"/>
</dbReference>
<evidence type="ECO:0000259" key="6">
    <source>
        <dbReference type="PROSITE" id="PS50262"/>
    </source>
</evidence>
<dbReference type="SUPFAM" id="SSF81321">
    <property type="entry name" value="Family A G protein-coupled receptor-like"/>
    <property type="match status" value="1"/>
</dbReference>
<dbReference type="STRING" id="283909.R7UZV9"/>
<evidence type="ECO:0000313" key="7">
    <source>
        <dbReference type="EMBL" id="ELU11792.1"/>
    </source>
</evidence>
<evidence type="ECO:0000313" key="9">
    <source>
        <dbReference type="Proteomes" id="UP000014760"/>
    </source>
</evidence>
<proteinExistence type="predicted"/>
<comment type="subcellular location">
    <subcellularLocation>
        <location evidence="1">Membrane</location>
    </subcellularLocation>
</comment>
<evidence type="ECO:0000256" key="3">
    <source>
        <dbReference type="ARBA" id="ARBA00022989"/>
    </source>
</evidence>
<organism evidence="7">
    <name type="scientific">Capitella teleta</name>
    <name type="common">Polychaete worm</name>
    <dbReference type="NCBI Taxonomy" id="283909"/>
    <lineage>
        <taxon>Eukaryota</taxon>
        <taxon>Metazoa</taxon>
        <taxon>Spiralia</taxon>
        <taxon>Lophotrochozoa</taxon>
        <taxon>Annelida</taxon>
        <taxon>Polychaeta</taxon>
        <taxon>Sedentaria</taxon>
        <taxon>Scolecida</taxon>
        <taxon>Capitellidae</taxon>
        <taxon>Capitella</taxon>
    </lineage>
</organism>
<keyword evidence="2 5" id="KW-0812">Transmembrane</keyword>
<reference evidence="9" key="1">
    <citation type="submission" date="2012-12" db="EMBL/GenBank/DDBJ databases">
        <authorList>
            <person name="Hellsten U."/>
            <person name="Grimwood J."/>
            <person name="Chapman J.A."/>
            <person name="Shapiro H."/>
            <person name="Aerts A."/>
            <person name="Otillar R.P."/>
            <person name="Terry A.Y."/>
            <person name="Boore J.L."/>
            <person name="Simakov O."/>
            <person name="Marletaz F."/>
            <person name="Cho S.-J."/>
            <person name="Edsinger-Gonzales E."/>
            <person name="Havlak P."/>
            <person name="Kuo D.-H."/>
            <person name="Larsson T."/>
            <person name="Lv J."/>
            <person name="Arendt D."/>
            <person name="Savage R."/>
            <person name="Osoegawa K."/>
            <person name="de Jong P."/>
            <person name="Lindberg D.R."/>
            <person name="Seaver E.C."/>
            <person name="Weisblat D.A."/>
            <person name="Putnam N.H."/>
            <person name="Grigoriev I.V."/>
            <person name="Rokhsar D.S."/>
        </authorList>
    </citation>
    <scope>NUCLEOTIDE SEQUENCE</scope>
    <source>
        <strain evidence="9">I ESC-2004</strain>
    </source>
</reference>
<evidence type="ECO:0000256" key="2">
    <source>
        <dbReference type="ARBA" id="ARBA00022692"/>
    </source>
</evidence>
<reference evidence="8" key="3">
    <citation type="submission" date="2015-06" db="UniProtKB">
        <authorList>
            <consortium name="EnsemblMetazoa"/>
        </authorList>
    </citation>
    <scope>IDENTIFICATION</scope>
</reference>
<gene>
    <name evidence="7" type="ORF">CAPTEDRAFT_190027</name>
</gene>
<dbReference type="AlphaFoldDB" id="R7UZV9"/>
<feature type="transmembrane region" description="Helical" evidence="5">
    <location>
        <begin position="178"/>
        <end position="200"/>
    </location>
</feature>
<protein>
    <recommendedName>
        <fullName evidence="6">G-protein coupled receptors family 1 profile domain-containing protein</fullName>
    </recommendedName>
</protein>
<dbReference type="PROSITE" id="PS50262">
    <property type="entry name" value="G_PROTEIN_RECEP_F1_2"/>
    <property type="match status" value="1"/>
</dbReference>
<reference evidence="7 9" key="2">
    <citation type="journal article" date="2013" name="Nature">
        <title>Insights into bilaterian evolution from three spiralian genomes.</title>
        <authorList>
            <person name="Simakov O."/>
            <person name="Marletaz F."/>
            <person name="Cho S.J."/>
            <person name="Edsinger-Gonzales E."/>
            <person name="Havlak P."/>
            <person name="Hellsten U."/>
            <person name="Kuo D.H."/>
            <person name="Larsson T."/>
            <person name="Lv J."/>
            <person name="Arendt D."/>
            <person name="Savage R."/>
            <person name="Osoegawa K."/>
            <person name="de Jong P."/>
            <person name="Grimwood J."/>
            <person name="Chapman J.A."/>
            <person name="Shapiro H."/>
            <person name="Aerts A."/>
            <person name="Otillar R.P."/>
            <person name="Terry A.Y."/>
            <person name="Boore J.L."/>
            <person name="Grigoriev I.V."/>
            <person name="Lindberg D.R."/>
            <person name="Seaver E.C."/>
            <person name="Weisblat D.A."/>
            <person name="Putnam N.H."/>
            <person name="Rokhsar D.S."/>
        </authorList>
    </citation>
    <scope>NUCLEOTIDE SEQUENCE</scope>
    <source>
        <strain evidence="7 9">I ESC-2004</strain>
    </source>
</reference>